<evidence type="ECO:0000256" key="1">
    <source>
        <dbReference type="SAM" id="MobiDB-lite"/>
    </source>
</evidence>
<gene>
    <name evidence="3" type="ORF">HJ526_18935</name>
</gene>
<dbReference type="Pfam" id="PF03428">
    <property type="entry name" value="RP-C"/>
    <property type="match status" value="1"/>
</dbReference>
<keyword evidence="4" id="KW-1185">Reference proteome</keyword>
<dbReference type="EMBL" id="JABCJD010000018">
    <property type="protein sequence ID" value="NVO29500.1"/>
    <property type="molecule type" value="Genomic_DNA"/>
</dbReference>
<evidence type="ECO:0000313" key="4">
    <source>
        <dbReference type="Proteomes" id="UP000523601"/>
    </source>
</evidence>
<reference evidence="3 4" key="1">
    <citation type="submission" date="2020-04" db="EMBL/GenBank/DDBJ databases">
        <title>Donghicola sp., a member of the Rhodobacteraceae family isolated from mangrove forest in Thailand.</title>
        <authorList>
            <person name="Charoenyingcharoen P."/>
            <person name="Yukphan P."/>
        </authorList>
    </citation>
    <scope>NUCLEOTIDE SEQUENCE [LARGE SCALE GENOMIC DNA]</scope>
    <source>
        <strain evidence="3 4">C2-DW-16</strain>
    </source>
</reference>
<comment type="caution">
    <text evidence="3">The sequence shown here is derived from an EMBL/GenBank/DDBJ whole genome shotgun (WGS) entry which is preliminary data.</text>
</comment>
<protein>
    <submittedName>
        <fullName evidence="3">Replication protein C</fullName>
    </submittedName>
</protein>
<dbReference type="Gene3D" id="1.10.10.10">
    <property type="entry name" value="Winged helix-like DNA-binding domain superfamily/Winged helix DNA-binding domain"/>
    <property type="match status" value="1"/>
</dbReference>
<dbReference type="InterPro" id="IPR005090">
    <property type="entry name" value="RepC_N"/>
</dbReference>
<proteinExistence type="predicted"/>
<feature type="domain" description="Plasmid replication protein C N-terminal" evidence="2">
    <location>
        <begin position="35"/>
        <end position="179"/>
    </location>
</feature>
<dbReference type="RefSeq" id="WP_176856188.1">
    <property type="nucleotide sequence ID" value="NZ_JABCJD010000018.1"/>
</dbReference>
<dbReference type="InterPro" id="IPR036388">
    <property type="entry name" value="WH-like_DNA-bd_sf"/>
</dbReference>
<name>A0ABX2PIZ3_9RHOB</name>
<feature type="region of interest" description="Disordered" evidence="1">
    <location>
        <begin position="237"/>
        <end position="262"/>
    </location>
</feature>
<sequence length="366" mass="40384">MNHTSTTVRVGATQPCALPFAGMGAIAAQPFFKPITRRALLAAVNTAAKGLGLRSSNLVVLDALLSFLACRDPQTQSERPITPLTLLTVYASNDRLCQRAKGLTDRQLRRHFDKLESLGLITRRDSNNGKRFPIKEGGRVIGAYGIDLSPLLSRAEEIVNLAQKHEAEQQELRGLKARIGKLISVCVDLSLPAHVTERLAGVRNILRRATTSITEIRSLLHWLQGLVAPVNQTQERPATIESTPEPTPCPRSIPNKTTATDGQNVRHIERHKSESQKNVSSEIKRWSDLKSISAFFPNEPQTQEACLSIIWSLGQMLRINEKTVADGLAKIGIFSMLVRLNAISEKSAEIVSADRYLRSSFQASSW</sequence>
<evidence type="ECO:0000313" key="3">
    <source>
        <dbReference type="EMBL" id="NVO29500.1"/>
    </source>
</evidence>
<accession>A0ABX2PIZ3</accession>
<evidence type="ECO:0000259" key="2">
    <source>
        <dbReference type="Pfam" id="PF03428"/>
    </source>
</evidence>
<organism evidence="3 4">
    <name type="scientific">Donghicola mangrovi</name>
    <dbReference type="NCBI Taxonomy" id="2729614"/>
    <lineage>
        <taxon>Bacteria</taxon>
        <taxon>Pseudomonadati</taxon>
        <taxon>Pseudomonadota</taxon>
        <taxon>Alphaproteobacteria</taxon>
        <taxon>Rhodobacterales</taxon>
        <taxon>Roseobacteraceae</taxon>
        <taxon>Donghicola</taxon>
    </lineage>
</organism>
<dbReference type="Proteomes" id="UP000523601">
    <property type="component" value="Unassembled WGS sequence"/>
</dbReference>